<accession>A0A1Y0HZT2</accession>
<keyword evidence="2" id="KW-0812">Transmembrane</keyword>
<keyword evidence="2" id="KW-0472">Membrane</keyword>
<feature type="region of interest" description="Disordered" evidence="1">
    <location>
        <begin position="36"/>
        <end position="67"/>
    </location>
</feature>
<dbReference type="KEGG" id="cceu:CBR64_00050"/>
<evidence type="ECO:0000256" key="1">
    <source>
        <dbReference type="SAM" id="MobiDB-lite"/>
    </source>
</evidence>
<organism evidence="4 5">
    <name type="scientific">Cellulosimicrobium cellulans</name>
    <name type="common">Arthrobacter luteus</name>
    <dbReference type="NCBI Taxonomy" id="1710"/>
    <lineage>
        <taxon>Bacteria</taxon>
        <taxon>Bacillati</taxon>
        <taxon>Actinomycetota</taxon>
        <taxon>Actinomycetes</taxon>
        <taxon>Micrococcales</taxon>
        <taxon>Promicromonosporaceae</taxon>
        <taxon>Cellulosimicrobium</taxon>
    </lineage>
</organism>
<dbReference type="EMBL" id="CP021383">
    <property type="protein sequence ID" value="ARU50143.1"/>
    <property type="molecule type" value="Genomic_DNA"/>
</dbReference>
<evidence type="ECO:0008006" key="6">
    <source>
        <dbReference type="Google" id="ProtNLM"/>
    </source>
</evidence>
<proteinExistence type="predicted"/>
<dbReference type="KEGG" id="cceu:CBR64_20855"/>
<dbReference type="EMBL" id="CP021383">
    <property type="protein sequence ID" value="ARU53509.1"/>
    <property type="molecule type" value="Genomic_DNA"/>
</dbReference>
<reference evidence="4 5" key="1">
    <citation type="submission" date="2017-05" db="EMBL/GenBank/DDBJ databases">
        <authorList>
            <person name="Song R."/>
            <person name="Chenine A.L."/>
            <person name="Ruprecht R.M."/>
        </authorList>
    </citation>
    <scope>NUCLEOTIDE SEQUENCE [LARGE SCALE GENOMIC DNA]</scope>
    <source>
        <strain evidence="4 5">PSBB019</strain>
    </source>
</reference>
<evidence type="ECO:0000313" key="3">
    <source>
        <dbReference type="EMBL" id="ARU50143.1"/>
    </source>
</evidence>
<protein>
    <recommendedName>
        <fullName evidence="6">DUF732 domain-containing protein</fullName>
    </recommendedName>
</protein>
<evidence type="ECO:0000313" key="4">
    <source>
        <dbReference type="EMBL" id="ARU53509.1"/>
    </source>
</evidence>
<feature type="transmembrane region" description="Helical" evidence="2">
    <location>
        <begin position="12"/>
        <end position="33"/>
    </location>
</feature>
<gene>
    <name evidence="3" type="ORF">CBR64_00050</name>
    <name evidence="4" type="ORF">CBR64_20855</name>
</gene>
<dbReference type="Proteomes" id="UP000196228">
    <property type="component" value="Chromosome"/>
</dbReference>
<keyword evidence="2" id="KW-1133">Transmembrane helix</keyword>
<evidence type="ECO:0000256" key="2">
    <source>
        <dbReference type="SAM" id="Phobius"/>
    </source>
</evidence>
<dbReference type="RefSeq" id="WP_087469234.1">
    <property type="nucleotide sequence ID" value="NZ_CP021383.1"/>
</dbReference>
<sequence>MTTDTRRPVAHPILLVVAAVLAVVALVGAGYAWGSRASAGEQASERPAFDYEPTAKGTPQGSGIEQGSPAHHLEIVCLGLGMAILSGESSTSWDNGFEVTTMTTPAAREFVETYCPEYTFQ</sequence>
<evidence type="ECO:0000313" key="5">
    <source>
        <dbReference type="Proteomes" id="UP000196228"/>
    </source>
</evidence>
<dbReference type="AlphaFoldDB" id="A0A1Y0HZT2"/>
<name>A0A1Y0HZT2_CELCE</name>